<dbReference type="Proteomes" id="UP000008139">
    <property type="component" value="Chromosome"/>
</dbReference>
<protein>
    <recommendedName>
        <fullName evidence="3">Gamma-glutamylcyclotransferase family protein</fullName>
    </recommendedName>
</protein>
<dbReference type="InterPro" id="IPR036568">
    <property type="entry name" value="GGCT-like_sf"/>
</dbReference>
<dbReference type="InterPro" id="IPR013024">
    <property type="entry name" value="GGCT-like"/>
</dbReference>
<evidence type="ECO:0000256" key="1">
    <source>
        <dbReference type="ARBA" id="ARBA00008861"/>
    </source>
</evidence>
<reference evidence="6" key="2">
    <citation type="submission" date="2011-03" db="EMBL/GenBank/DDBJ databases">
        <title>The complete genome of Hippea maritima DSM 10411.</title>
        <authorList>
            <consortium name="US DOE Joint Genome Institute (JGI-PGF)"/>
            <person name="Lucas S."/>
            <person name="Copeland A."/>
            <person name="Lapidus A."/>
            <person name="Bruce D."/>
            <person name="Goodwin L."/>
            <person name="Pitluck S."/>
            <person name="Peters L."/>
            <person name="Kyrpides N."/>
            <person name="Mavromatis K."/>
            <person name="Pagani I."/>
            <person name="Ivanova N."/>
            <person name="Mikhailova N."/>
            <person name="Lu M."/>
            <person name="Detter J.C."/>
            <person name="Tapia R."/>
            <person name="Han C."/>
            <person name="Land M."/>
            <person name="Hauser L."/>
            <person name="Markowitz V."/>
            <person name="Cheng J.-F."/>
            <person name="Hugenholtz P."/>
            <person name="Woyke T."/>
            <person name="Wu D."/>
            <person name="Spring S."/>
            <person name="Schroeder M."/>
            <person name="Brambilla E."/>
            <person name="Klenk H.-P."/>
            <person name="Eisen J.A."/>
        </authorList>
    </citation>
    <scope>NUCLEOTIDE SEQUENCE [LARGE SCALE GENOMIC DNA]</scope>
    <source>
        <strain evidence="6">ATCC 700847 / DSM 10411 / MH2</strain>
    </source>
</reference>
<dbReference type="PANTHER" id="PTHR12510:SF4">
    <property type="entry name" value="GAMMA-GLUTAMYLAMINECYCLOTRANSFERASE"/>
    <property type="match status" value="1"/>
</dbReference>
<dbReference type="HOGENOM" id="CLU_083466_5_1_7"/>
<dbReference type="AlphaFoldDB" id="F2LVD9"/>
<evidence type="ECO:0000313" key="5">
    <source>
        <dbReference type="EMBL" id="AEA33723.1"/>
    </source>
</evidence>
<keyword evidence="6" id="KW-1185">Reference proteome</keyword>
<dbReference type="GO" id="GO:0061929">
    <property type="term" value="F:gamma-glutamylaminecyclotransferase activity"/>
    <property type="evidence" value="ECO:0007669"/>
    <property type="project" value="InterPro"/>
</dbReference>
<evidence type="ECO:0000256" key="3">
    <source>
        <dbReference type="RuleBase" id="RU367036"/>
    </source>
</evidence>
<dbReference type="eggNOG" id="COG2105">
    <property type="taxonomic scope" value="Bacteria"/>
</dbReference>
<dbReference type="Gene3D" id="3.10.490.10">
    <property type="entry name" value="Gamma-glutamyl cyclotransferase-like"/>
    <property type="match status" value="1"/>
</dbReference>
<organism evidence="5 6">
    <name type="scientific">Hippea maritima (strain ATCC 700847 / DSM 10411 / MH2)</name>
    <dbReference type="NCBI Taxonomy" id="760142"/>
    <lineage>
        <taxon>Bacteria</taxon>
        <taxon>Pseudomonadati</taxon>
        <taxon>Campylobacterota</taxon>
        <taxon>Desulfurellia</taxon>
        <taxon>Desulfurellales</taxon>
        <taxon>Hippeaceae</taxon>
        <taxon>Hippea</taxon>
    </lineage>
</organism>
<dbReference type="RefSeq" id="WP_013681764.1">
    <property type="nucleotide sequence ID" value="NC_015318.1"/>
</dbReference>
<comment type="similarity">
    <text evidence="1 3">Belongs to the gamma-glutamylcyclotransferase family.</text>
</comment>
<dbReference type="InterPro" id="IPR039126">
    <property type="entry name" value="GGACT"/>
</dbReference>
<evidence type="ECO:0000259" key="4">
    <source>
        <dbReference type="Pfam" id="PF06094"/>
    </source>
</evidence>
<dbReference type="Pfam" id="PF06094">
    <property type="entry name" value="GGACT"/>
    <property type="match status" value="1"/>
</dbReference>
<dbReference type="EMBL" id="CP002606">
    <property type="protein sequence ID" value="AEA33723.1"/>
    <property type="molecule type" value="Genomic_DNA"/>
</dbReference>
<sequence>MIIFVYGTLKRGYSNHHFLEKLKAQFLRESLTKEMYCLAVNFAPFAIKECKKELKGKIVIEIYSIDKNKISLLDEFEDAPRFYVRQLIKDINNQKGWLYFLPKERLSNRAHFLSPKKGIICF</sequence>
<dbReference type="OrthoDB" id="8538589at2"/>
<feature type="active site" description="Proton acceptor" evidence="2">
    <location>
        <position position="77"/>
    </location>
</feature>
<dbReference type="KEGG" id="hmr:Hipma_0753"/>
<feature type="domain" description="Gamma-glutamylcyclotransferase AIG2-like" evidence="4">
    <location>
        <begin position="3"/>
        <end position="105"/>
    </location>
</feature>
<dbReference type="SUPFAM" id="SSF110857">
    <property type="entry name" value="Gamma-glutamyl cyclotransferase-like"/>
    <property type="match status" value="1"/>
</dbReference>
<proteinExistence type="inferred from homology"/>
<accession>F2LVD9</accession>
<dbReference type="InterPro" id="IPR009288">
    <property type="entry name" value="AIG2-like_dom"/>
</dbReference>
<dbReference type="CDD" id="cd06661">
    <property type="entry name" value="GGCT_like"/>
    <property type="match status" value="1"/>
</dbReference>
<reference evidence="5 6" key="1">
    <citation type="journal article" date="2011" name="Stand. Genomic Sci.">
        <title>Complete genome sequence of the thermophilic sulfur-reducer Hippea maritima type strain (MH(2)).</title>
        <authorList>
            <person name="Huntemann M."/>
            <person name="Lu M."/>
            <person name="Nolan M."/>
            <person name="Lapidus A."/>
            <person name="Lucas S."/>
            <person name="Hammon N."/>
            <person name="Deshpande S."/>
            <person name="Cheng J.F."/>
            <person name="Tapia R."/>
            <person name="Han C."/>
            <person name="Goodwin L."/>
            <person name="Pitluck S."/>
            <person name="Liolios K."/>
            <person name="Pagani I."/>
            <person name="Ivanova N."/>
            <person name="Ovchinikova G."/>
            <person name="Pati A."/>
            <person name="Chen A."/>
            <person name="Palaniappan K."/>
            <person name="Land M."/>
            <person name="Hauser L."/>
            <person name="Jeffries C.D."/>
            <person name="Detter J.C."/>
            <person name="Brambilla E.M."/>
            <person name="Rohde M."/>
            <person name="Spring S."/>
            <person name="Goker M."/>
            <person name="Woyke T."/>
            <person name="Bristow J."/>
            <person name="Eisen J.A."/>
            <person name="Markowitz V."/>
            <person name="Hugenholtz P."/>
            <person name="Kyrpides N.C."/>
            <person name="Klenk H.P."/>
            <person name="Mavromatis K."/>
        </authorList>
    </citation>
    <scope>NUCLEOTIDE SEQUENCE [LARGE SCALE GENOMIC DNA]</scope>
    <source>
        <strain evidence="6">ATCC 700847 / DSM 10411 / MH2</strain>
    </source>
</reference>
<evidence type="ECO:0000256" key="2">
    <source>
        <dbReference type="PIRSR" id="PIRSR639126-1"/>
    </source>
</evidence>
<name>F2LVD9_HIPMA</name>
<evidence type="ECO:0000313" key="6">
    <source>
        <dbReference type="Proteomes" id="UP000008139"/>
    </source>
</evidence>
<dbReference type="PANTHER" id="PTHR12510">
    <property type="entry name" value="TROPONIN C-AKIN-1 PROTEIN"/>
    <property type="match status" value="1"/>
</dbReference>
<dbReference type="STRING" id="760142.Hipma_0753"/>
<dbReference type="InParanoid" id="F2LVD9"/>
<dbReference type="GO" id="GO:0005829">
    <property type="term" value="C:cytosol"/>
    <property type="evidence" value="ECO:0007669"/>
    <property type="project" value="TreeGrafter"/>
</dbReference>
<gene>
    <name evidence="5" type="ordered locus">Hipma_0753</name>
</gene>